<dbReference type="Proteomes" id="UP000295301">
    <property type="component" value="Unassembled WGS sequence"/>
</dbReference>
<proteinExistence type="inferred from homology"/>
<dbReference type="InterPro" id="IPR055348">
    <property type="entry name" value="DctQ"/>
</dbReference>
<evidence type="ECO:0000259" key="10">
    <source>
        <dbReference type="Pfam" id="PF04290"/>
    </source>
</evidence>
<dbReference type="PANTHER" id="PTHR35011:SF10">
    <property type="entry name" value="TRAP TRANSPORTER SMALL PERMEASE PROTEIN"/>
    <property type="match status" value="1"/>
</dbReference>
<dbReference type="PANTHER" id="PTHR35011">
    <property type="entry name" value="2,3-DIKETO-L-GULONATE TRAP TRANSPORTER SMALL PERMEASE PROTEIN YIAM"/>
    <property type="match status" value="1"/>
</dbReference>
<keyword evidence="4 9" id="KW-0997">Cell inner membrane</keyword>
<name>A0A4R5UXE5_9RHOB</name>
<evidence type="ECO:0000256" key="4">
    <source>
        <dbReference type="ARBA" id="ARBA00022519"/>
    </source>
</evidence>
<dbReference type="OrthoDB" id="4964541at2"/>
<dbReference type="AlphaFoldDB" id="A0A4R5UXE5"/>
<dbReference type="GO" id="GO:0015740">
    <property type="term" value="P:C4-dicarboxylate transport"/>
    <property type="evidence" value="ECO:0007669"/>
    <property type="project" value="TreeGrafter"/>
</dbReference>
<evidence type="ECO:0000256" key="7">
    <source>
        <dbReference type="ARBA" id="ARBA00023136"/>
    </source>
</evidence>
<evidence type="ECO:0000313" key="12">
    <source>
        <dbReference type="Proteomes" id="UP000295301"/>
    </source>
</evidence>
<evidence type="ECO:0000313" key="11">
    <source>
        <dbReference type="EMBL" id="TDK43841.1"/>
    </source>
</evidence>
<evidence type="ECO:0000256" key="5">
    <source>
        <dbReference type="ARBA" id="ARBA00022692"/>
    </source>
</evidence>
<keyword evidence="5 9" id="KW-0812">Transmembrane</keyword>
<comment type="similarity">
    <text evidence="8 9">Belongs to the TRAP transporter small permease family.</text>
</comment>
<feature type="transmembrane region" description="Helical" evidence="9">
    <location>
        <begin position="94"/>
        <end position="118"/>
    </location>
</feature>
<feature type="transmembrane region" description="Helical" evidence="9">
    <location>
        <begin position="55"/>
        <end position="73"/>
    </location>
</feature>
<keyword evidence="6 9" id="KW-1133">Transmembrane helix</keyword>
<comment type="subunit">
    <text evidence="9">The complex comprises the extracytoplasmic solute receptor protein and the two transmembrane proteins.</text>
</comment>
<gene>
    <name evidence="11" type="ORF">E1832_16335</name>
</gene>
<sequence>MLTRISERADALSRLIASLLTGLAALAVGAIVLVLAFSSLQRYALAQPIPATEEIAAYLFVCVAFLSMVGGLVEGRHIRLLPLWRKLPMQAQNWAMLAGHLFSVAVLTVITRETFAFAWSSYEFGARSYVANLLEWPWMMILPATLALLALAIAIRALADLDRALRGLPAPEALAADSEEAI</sequence>
<dbReference type="EMBL" id="SMUV01000071">
    <property type="protein sequence ID" value="TDK43841.1"/>
    <property type="molecule type" value="Genomic_DNA"/>
</dbReference>
<feature type="transmembrane region" description="Helical" evidence="9">
    <location>
        <begin position="12"/>
        <end position="35"/>
    </location>
</feature>
<dbReference type="Pfam" id="PF04290">
    <property type="entry name" value="DctQ"/>
    <property type="match status" value="1"/>
</dbReference>
<keyword evidence="12" id="KW-1185">Reference proteome</keyword>
<comment type="subcellular location">
    <subcellularLocation>
        <location evidence="1 9">Cell inner membrane</location>
        <topology evidence="1 9">Multi-pass membrane protein</topology>
    </subcellularLocation>
</comment>
<reference evidence="11 12" key="1">
    <citation type="submission" date="2019-03" db="EMBL/GenBank/DDBJ databases">
        <title>Ruegeria lutea sp. nov., a novel strain, isolated from marine sediment, the Masan Bay, South Korea.</title>
        <authorList>
            <person name="Kim J."/>
            <person name="Kim D.-Y."/>
            <person name="Lee S.-S."/>
        </authorList>
    </citation>
    <scope>NUCLEOTIDE SEQUENCE [LARGE SCALE GENOMIC DNA]</scope>
    <source>
        <strain evidence="11 12">318-1</strain>
    </source>
</reference>
<dbReference type="GO" id="GO:0005886">
    <property type="term" value="C:plasma membrane"/>
    <property type="evidence" value="ECO:0007669"/>
    <property type="project" value="UniProtKB-SubCell"/>
</dbReference>
<dbReference type="InterPro" id="IPR007387">
    <property type="entry name" value="TRAP_DctQ"/>
</dbReference>
<evidence type="ECO:0000256" key="6">
    <source>
        <dbReference type="ARBA" id="ARBA00022989"/>
    </source>
</evidence>
<evidence type="ECO:0000256" key="9">
    <source>
        <dbReference type="RuleBase" id="RU369079"/>
    </source>
</evidence>
<evidence type="ECO:0000256" key="8">
    <source>
        <dbReference type="ARBA" id="ARBA00038436"/>
    </source>
</evidence>
<feature type="transmembrane region" description="Helical" evidence="9">
    <location>
        <begin position="138"/>
        <end position="159"/>
    </location>
</feature>
<keyword evidence="7 9" id="KW-0472">Membrane</keyword>
<comment type="function">
    <text evidence="9">Part of the tripartite ATP-independent periplasmic (TRAP) transport system.</text>
</comment>
<organism evidence="11 12">
    <name type="scientific">Antarcticimicrobium luteum</name>
    <dbReference type="NCBI Taxonomy" id="2547397"/>
    <lineage>
        <taxon>Bacteria</taxon>
        <taxon>Pseudomonadati</taxon>
        <taxon>Pseudomonadota</taxon>
        <taxon>Alphaproteobacteria</taxon>
        <taxon>Rhodobacterales</taxon>
        <taxon>Paracoccaceae</taxon>
        <taxon>Antarcticimicrobium</taxon>
    </lineage>
</organism>
<feature type="domain" description="Tripartite ATP-independent periplasmic transporters DctQ component" evidence="10">
    <location>
        <begin position="31"/>
        <end position="161"/>
    </location>
</feature>
<accession>A0A4R5UXE5</accession>
<keyword evidence="3" id="KW-1003">Cell membrane</keyword>
<evidence type="ECO:0000256" key="1">
    <source>
        <dbReference type="ARBA" id="ARBA00004429"/>
    </source>
</evidence>
<comment type="caution">
    <text evidence="11">The sequence shown here is derived from an EMBL/GenBank/DDBJ whole genome shotgun (WGS) entry which is preliminary data.</text>
</comment>
<keyword evidence="2 9" id="KW-0813">Transport</keyword>
<dbReference type="RefSeq" id="WP_133360839.1">
    <property type="nucleotide sequence ID" value="NZ_SMUV01000071.1"/>
</dbReference>
<protein>
    <recommendedName>
        <fullName evidence="9">TRAP transporter small permease protein</fullName>
    </recommendedName>
</protein>
<evidence type="ECO:0000256" key="2">
    <source>
        <dbReference type="ARBA" id="ARBA00022448"/>
    </source>
</evidence>
<evidence type="ECO:0000256" key="3">
    <source>
        <dbReference type="ARBA" id="ARBA00022475"/>
    </source>
</evidence>
<dbReference type="GO" id="GO:0022857">
    <property type="term" value="F:transmembrane transporter activity"/>
    <property type="evidence" value="ECO:0007669"/>
    <property type="project" value="UniProtKB-UniRule"/>
</dbReference>